<keyword evidence="4" id="KW-1185">Reference proteome</keyword>
<dbReference type="InterPro" id="IPR038610">
    <property type="entry name" value="FliK-like_C_sf"/>
</dbReference>
<dbReference type="RefSeq" id="WP_236890615.1">
    <property type="nucleotide sequence ID" value="NZ_AP024488.1"/>
</dbReference>
<gene>
    <name evidence="3" type="ORF">DSLASN_49040</name>
</gene>
<evidence type="ECO:0000256" key="1">
    <source>
        <dbReference type="SAM" id="MobiDB-lite"/>
    </source>
</evidence>
<accession>A0ABN6FBV5</accession>
<feature type="domain" description="Flagellar hook-length control protein-like C-terminal" evidence="2">
    <location>
        <begin position="359"/>
        <end position="437"/>
    </location>
</feature>
<evidence type="ECO:0000313" key="3">
    <source>
        <dbReference type="EMBL" id="BCS99272.1"/>
    </source>
</evidence>
<dbReference type="EMBL" id="AP024488">
    <property type="protein sequence ID" value="BCS99272.1"/>
    <property type="molecule type" value="Genomic_DNA"/>
</dbReference>
<name>A0ABN6FBV5_9BACT</name>
<reference evidence="3 4" key="1">
    <citation type="submission" date="2021-02" db="EMBL/GenBank/DDBJ databases">
        <title>Complete genome of Desulfoluna sp. strain ASN36.</title>
        <authorList>
            <person name="Takahashi A."/>
            <person name="Kojima H."/>
            <person name="Fukui M."/>
        </authorList>
    </citation>
    <scope>NUCLEOTIDE SEQUENCE [LARGE SCALE GENOMIC DNA]</scope>
    <source>
        <strain evidence="3 4">ASN36</strain>
    </source>
</reference>
<dbReference type="InterPro" id="IPR021136">
    <property type="entry name" value="Flagellar_hook_control-like_C"/>
</dbReference>
<feature type="region of interest" description="Disordered" evidence="1">
    <location>
        <begin position="1"/>
        <end position="27"/>
    </location>
</feature>
<sequence length="490" mass="49350">MQTAVQTTTETASGPQASGGRTGAKAKQAGGFAALLSAFFGKGGQPQAMATALAPAVEGAGSETPQKKGGAPAKKGQGLADLNAMQKNPTTLKKEDGEQEVTETGLPSFMAEVPLVSLAPESMKGDPALGAVLAQGMAGAGAEKSAGPTKGNGANMSPLKGGMDRMPFQAGGMTAGGNQPQAAGEMGVDQFAAMMRGAGPGKKVSRTAHGPSAAAGPSVPPLSEALSASPEHKVAQALAGAASGLGAKKGALGPGVKAEGAKGASLVETPLAGLTAGQAAKKAQPFVGGKEGGGKAPQVEGPSAATLRAVNPISMDRSGIPVQPMTAEAMATLNELEPSAAVDTPKRGLTHQLALQVGRQIATSLRKNDNEVTFQVRPPSLGRIQMRIEKEGEHISVRIVSEKEKAGEILAAGKQELRVLLADHGIKVDRIEIDAGGTMNLMAQDGGTEGRDGRGRSSPRHGDTGQQGEADREAAPPEKKRHDGVISVMV</sequence>
<feature type="region of interest" description="Disordered" evidence="1">
    <location>
        <begin position="56"/>
        <end position="81"/>
    </location>
</feature>
<dbReference type="Gene3D" id="3.30.750.140">
    <property type="match status" value="1"/>
</dbReference>
<proteinExistence type="predicted"/>
<dbReference type="Proteomes" id="UP001320148">
    <property type="component" value="Chromosome"/>
</dbReference>
<feature type="region of interest" description="Disordered" evidence="1">
    <location>
        <begin position="439"/>
        <end position="490"/>
    </location>
</feature>
<organism evidence="3 4">
    <name type="scientific">Desulfoluna limicola</name>
    <dbReference type="NCBI Taxonomy" id="2810562"/>
    <lineage>
        <taxon>Bacteria</taxon>
        <taxon>Pseudomonadati</taxon>
        <taxon>Thermodesulfobacteriota</taxon>
        <taxon>Desulfobacteria</taxon>
        <taxon>Desulfobacterales</taxon>
        <taxon>Desulfolunaceae</taxon>
        <taxon>Desulfoluna</taxon>
    </lineage>
</organism>
<feature type="compositionally biased region" description="Low complexity" evidence="1">
    <location>
        <begin position="208"/>
        <end position="217"/>
    </location>
</feature>
<dbReference type="CDD" id="cd17470">
    <property type="entry name" value="T3SS_Flik_C"/>
    <property type="match status" value="1"/>
</dbReference>
<feature type="region of interest" description="Disordered" evidence="1">
    <location>
        <begin position="199"/>
        <end position="230"/>
    </location>
</feature>
<feature type="compositionally biased region" description="Polar residues" evidence="1">
    <location>
        <begin position="1"/>
        <end position="16"/>
    </location>
</feature>
<feature type="compositionally biased region" description="Basic and acidic residues" evidence="1">
    <location>
        <begin position="448"/>
        <end position="484"/>
    </location>
</feature>
<dbReference type="Pfam" id="PF02120">
    <property type="entry name" value="Flg_hook"/>
    <property type="match status" value="1"/>
</dbReference>
<protein>
    <recommendedName>
        <fullName evidence="2">Flagellar hook-length control protein-like C-terminal domain-containing protein</fullName>
    </recommendedName>
</protein>
<feature type="compositionally biased region" description="Low complexity" evidence="1">
    <location>
        <begin position="67"/>
        <end position="78"/>
    </location>
</feature>
<evidence type="ECO:0000259" key="2">
    <source>
        <dbReference type="Pfam" id="PF02120"/>
    </source>
</evidence>
<evidence type="ECO:0000313" key="4">
    <source>
        <dbReference type="Proteomes" id="UP001320148"/>
    </source>
</evidence>